<protein>
    <submittedName>
        <fullName evidence="2">Helix-turn-helix domain protein</fullName>
    </submittedName>
</protein>
<dbReference type="AlphaFoldDB" id="A0A5B9Q7U7"/>
<dbReference type="KEGG" id="bgok:Pr1d_24050"/>
<dbReference type="SUPFAM" id="SSF46955">
    <property type="entry name" value="Putative DNA-binding domain"/>
    <property type="match status" value="1"/>
</dbReference>
<name>A0A5B9Q7U7_9BACT</name>
<proteinExistence type="predicted"/>
<dbReference type="Pfam" id="PF12728">
    <property type="entry name" value="HTH_17"/>
    <property type="match status" value="1"/>
</dbReference>
<dbReference type="EMBL" id="CP042913">
    <property type="protein sequence ID" value="QEG35114.1"/>
    <property type="molecule type" value="Genomic_DNA"/>
</dbReference>
<accession>A0A5B9Q7U7</accession>
<dbReference type="Proteomes" id="UP000323917">
    <property type="component" value="Chromosome"/>
</dbReference>
<dbReference type="OrthoDB" id="9806994at2"/>
<gene>
    <name evidence="2" type="ORF">Pr1d_24050</name>
</gene>
<organism evidence="2 3">
    <name type="scientific">Bythopirellula goksoeyrii</name>
    <dbReference type="NCBI Taxonomy" id="1400387"/>
    <lineage>
        <taxon>Bacteria</taxon>
        <taxon>Pseudomonadati</taxon>
        <taxon>Planctomycetota</taxon>
        <taxon>Planctomycetia</taxon>
        <taxon>Pirellulales</taxon>
        <taxon>Lacipirellulaceae</taxon>
        <taxon>Bythopirellula</taxon>
    </lineage>
</organism>
<evidence type="ECO:0000313" key="2">
    <source>
        <dbReference type="EMBL" id="QEG35114.1"/>
    </source>
</evidence>
<reference evidence="2 3" key="1">
    <citation type="submission" date="2019-08" db="EMBL/GenBank/DDBJ databases">
        <title>Deep-cultivation of Planctomycetes and their phenomic and genomic characterization uncovers novel biology.</title>
        <authorList>
            <person name="Wiegand S."/>
            <person name="Jogler M."/>
            <person name="Boedeker C."/>
            <person name="Pinto D."/>
            <person name="Vollmers J."/>
            <person name="Rivas-Marin E."/>
            <person name="Kohn T."/>
            <person name="Peeters S.H."/>
            <person name="Heuer A."/>
            <person name="Rast P."/>
            <person name="Oberbeckmann S."/>
            <person name="Bunk B."/>
            <person name="Jeske O."/>
            <person name="Meyerdierks A."/>
            <person name="Storesund J.E."/>
            <person name="Kallscheuer N."/>
            <person name="Luecker S."/>
            <person name="Lage O.M."/>
            <person name="Pohl T."/>
            <person name="Merkel B.J."/>
            <person name="Hornburger P."/>
            <person name="Mueller R.-W."/>
            <person name="Bruemmer F."/>
            <person name="Labrenz M."/>
            <person name="Spormann A.M."/>
            <person name="Op den Camp H."/>
            <person name="Overmann J."/>
            <person name="Amann R."/>
            <person name="Jetten M.S.M."/>
            <person name="Mascher T."/>
            <person name="Medema M.H."/>
            <person name="Devos D.P."/>
            <person name="Kaster A.-K."/>
            <person name="Ovreas L."/>
            <person name="Rohde M."/>
            <person name="Galperin M.Y."/>
            <person name="Jogler C."/>
        </authorList>
    </citation>
    <scope>NUCLEOTIDE SEQUENCE [LARGE SCALE GENOMIC DNA]</scope>
    <source>
        <strain evidence="2 3">Pr1d</strain>
    </source>
</reference>
<dbReference type="NCBIfam" id="TIGR01764">
    <property type="entry name" value="excise"/>
    <property type="match status" value="1"/>
</dbReference>
<dbReference type="InterPro" id="IPR010093">
    <property type="entry name" value="SinI_DNA-bd"/>
</dbReference>
<dbReference type="GO" id="GO:0003677">
    <property type="term" value="F:DNA binding"/>
    <property type="evidence" value="ECO:0007669"/>
    <property type="project" value="InterPro"/>
</dbReference>
<feature type="domain" description="Helix-turn-helix" evidence="1">
    <location>
        <begin position="9"/>
        <end position="53"/>
    </location>
</feature>
<evidence type="ECO:0000259" key="1">
    <source>
        <dbReference type="Pfam" id="PF12728"/>
    </source>
</evidence>
<evidence type="ECO:0000313" key="3">
    <source>
        <dbReference type="Proteomes" id="UP000323917"/>
    </source>
</evidence>
<sequence length="72" mass="8222">MSSKSPTILLTRRQVAEAMNLSERYVFTLTKRGVLPQIRLGRSVRYRVKDVEKATSLLIAEQQDSQGGHNEY</sequence>
<dbReference type="InterPro" id="IPR041657">
    <property type="entry name" value="HTH_17"/>
</dbReference>
<keyword evidence="3" id="KW-1185">Reference proteome</keyword>
<dbReference type="InterPro" id="IPR009061">
    <property type="entry name" value="DNA-bd_dom_put_sf"/>
</dbReference>
<dbReference type="RefSeq" id="WP_148073665.1">
    <property type="nucleotide sequence ID" value="NZ_CP042913.1"/>
</dbReference>